<name>A0A371D4V0_9APHY</name>
<evidence type="ECO:0000256" key="2">
    <source>
        <dbReference type="SAM" id="MobiDB-lite"/>
    </source>
</evidence>
<evidence type="ECO:0000313" key="4">
    <source>
        <dbReference type="Proteomes" id="UP000256964"/>
    </source>
</evidence>
<feature type="compositionally biased region" description="Basic and acidic residues" evidence="2">
    <location>
        <begin position="138"/>
        <end position="152"/>
    </location>
</feature>
<organism evidence="3 4">
    <name type="scientific">Lentinus brumalis</name>
    <dbReference type="NCBI Taxonomy" id="2498619"/>
    <lineage>
        <taxon>Eukaryota</taxon>
        <taxon>Fungi</taxon>
        <taxon>Dikarya</taxon>
        <taxon>Basidiomycota</taxon>
        <taxon>Agaricomycotina</taxon>
        <taxon>Agaricomycetes</taxon>
        <taxon>Polyporales</taxon>
        <taxon>Polyporaceae</taxon>
        <taxon>Lentinus</taxon>
    </lineage>
</organism>
<proteinExistence type="predicted"/>
<feature type="compositionally biased region" description="Basic and acidic residues" evidence="2">
    <location>
        <begin position="165"/>
        <end position="181"/>
    </location>
</feature>
<keyword evidence="1" id="KW-0175">Coiled coil</keyword>
<feature type="compositionally biased region" description="Low complexity" evidence="2">
    <location>
        <begin position="35"/>
        <end position="49"/>
    </location>
</feature>
<evidence type="ECO:0000313" key="3">
    <source>
        <dbReference type="EMBL" id="RDX47531.1"/>
    </source>
</evidence>
<evidence type="ECO:0000256" key="1">
    <source>
        <dbReference type="SAM" id="Coils"/>
    </source>
</evidence>
<sequence length="181" mass="20566">MQNGRPRALSEPIRGTFHLSPPSSQDILRSAGTLRSPSRSRSSSVSSKSTLDTIPEDQPAYTKQIAQVDAESRWMVIQRLEEDIRDRLQEINVRLEEMRELRETLSGEVESMRKTMRWLVVHQELPYTVATGRGDVLDTKNSESYGGRERDGNGIGVDRGEEDVREVGEDSQGEMKSEFLW</sequence>
<dbReference type="EMBL" id="KZ857418">
    <property type="protein sequence ID" value="RDX47531.1"/>
    <property type="molecule type" value="Genomic_DNA"/>
</dbReference>
<feature type="coiled-coil region" evidence="1">
    <location>
        <begin position="81"/>
        <end position="115"/>
    </location>
</feature>
<reference evidence="3 4" key="1">
    <citation type="journal article" date="2018" name="Biotechnol. Biofuels">
        <title>Integrative visual omics of the white-rot fungus Polyporus brumalis exposes the biotechnological potential of its oxidative enzymes for delignifying raw plant biomass.</title>
        <authorList>
            <person name="Miyauchi S."/>
            <person name="Rancon A."/>
            <person name="Drula E."/>
            <person name="Hage H."/>
            <person name="Chaduli D."/>
            <person name="Favel A."/>
            <person name="Grisel S."/>
            <person name="Henrissat B."/>
            <person name="Herpoel-Gimbert I."/>
            <person name="Ruiz-Duenas F.J."/>
            <person name="Chevret D."/>
            <person name="Hainaut M."/>
            <person name="Lin J."/>
            <person name="Wang M."/>
            <person name="Pangilinan J."/>
            <person name="Lipzen A."/>
            <person name="Lesage-Meessen L."/>
            <person name="Navarro D."/>
            <person name="Riley R."/>
            <person name="Grigoriev I.V."/>
            <person name="Zhou S."/>
            <person name="Raouche S."/>
            <person name="Rosso M.N."/>
        </authorList>
    </citation>
    <scope>NUCLEOTIDE SEQUENCE [LARGE SCALE GENOMIC DNA]</scope>
    <source>
        <strain evidence="3 4">BRFM 1820</strain>
    </source>
</reference>
<feature type="region of interest" description="Disordered" evidence="2">
    <location>
        <begin position="1"/>
        <end position="58"/>
    </location>
</feature>
<feature type="region of interest" description="Disordered" evidence="2">
    <location>
        <begin position="138"/>
        <end position="181"/>
    </location>
</feature>
<accession>A0A371D4V0</accession>
<protein>
    <submittedName>
        <fullName evidence="3">Uncharacterized protein</fullName>
    </submittedName>
</protein>
<gene>
    <name evidence="3" type="ORF">OH76DRAFT_1405881</name>
</gene>
<dbReference type="Proteomes" id="UP000256964">
    <property type="component" value="Unassembled WGS sequence"/>
</dbReference>
<keyword evidence="4" id="KW-1185">Reference proteome</keyword>
<dbReference type="AlphaFoldDB" id="A0A371D4V0"/>